<name>A0A9N9BUL4_9GLOM</name>
<feature type="region of interest" description="Disordered" evidence="1">
    <location>
        <begin position="1"/>
        <end position="83"/>
    </location>
</feature>
<comment type="caution">
    <text evidence="2">The sequence shown here is derived from an EMBL/GenBank/DDBJ whole genome shotgun (WGS) entry which is preliminary data.</text>
</comment>
<evidence type="ECO:0000313" key="2">
    <source>
        <dbReference type="EMBL" id="CAG8580326.1"/>
    </source>
</evidence>
<dbReference type="GO" id="GO:0072344">
    <property type="term" value="P:rescue of stalled ribosome"/>
    <property type="evidence" value="ECO:0007669"/>
    <property type="project" value="TreeGrafter"/>
</dbReference>
<keyword evidence="3" id="KW-1185">Reference proteome</keyword>
<organism evidence="2 3">
    <name type="scientific">Paraglomus brasilianum</name>
    <dbReference type="NCBI Taxonomy" id="144538"/>
    <lineage>
        <taxon>Eukaryota</taxon>
        <taxon>Fungi</taxon>
        <taxon>Fungi incertae sedis</taxon>
        <taxon>Mucoromycota</taxon>
        <taxon>Glomeromycotina</taxon>
        <taxon>Glomeromycetes</taxon>
        <taxon>Paraglomerales</taxon>
        <taxon>Paraglomeraceae</taxon>
        <taxon>Paraglomus</taxon>
    </lineage>
</organism>
<dbReference type="PANTHER" id="PTHR22684:SF0">
    <property type="entry name" value="RIBOSOME QUALITY CONTROL COMPLEX SUBUNIT TCF25"/>
    <property type="match status" value="1"/>
</dbReference>
<accession>A0A9N9BUL4</accession>
<evidence type="ECO:0000313" key="3">
    <source>
        <dbReference type="Proteomes" id="UP000789739"/>
    </source>
</evidence>
<dbReference type="Pfam" id="PF04910">
    <property type="entry name" value="Tcf25"/>
    <property type="match status" value="1"/>
</dbReference>
<protein>
    <submittedName>
        <fullName evidence="2">8015_t:CDS:1</fullName>
    </submittedName>
</protein>
<feature type="non-terminal residue" evidence="2">
    <location>
        <position position="1"/>
    </location>
</feature>
<feature type="compositionally biased region" description="Basic residues" evidence="1">
    <location>
        <begin position="52"/>
        <end position="62"/>
    </location>
</feature>
<dbReference type="OrthoDB" id="205993at2759"/>
<dbReference type="AlphaFoldDB" id="A0A9N9BUL4"/>
<evidence type="ECO:0000256" key="1">
    <source>
        <dbReference type="SAM" id="MobiDB-lite"/>
    </source>
</evidence>
<feature type="compositionally biased region" description="Basic and acidic residues" evidence="1">
    <location>
        <begin position="71"/>
        <end position="83"/>
    </location>
</feature>
<gene>
    <name evidence="2" type="ORF">PBRASI_LOCUS6584</name>
</gene>
<reference evidence="2" key="1">
    <citation type="submission" date="2021-06" db="EMBL/GenBank/DDBJ databases">
        <authorList>
            <person name="Kallberg Y."/>
            <person name="Tangrot J."/>
            <person name="Rosling A."/>
        </authorList>
    </citation>
    <scope>NUCLEOTIDE SEQUENCE</scope>
    <source>
        <strain evidence="2">BR232B</strain>
    </source>
</reference>
<dbReference type="GO" id="GO:1990112">
    <property type="term" value="C:RQC complex"/>
    <property type="evidence" value="ECO:0007669"/>
    <property type="project" value="TreeGrafter"/>
</dbReference>
<dbReference type="GO" id="GO:1990116">
    <property type="term" value="P:ribosome-associated ubiquitin-dependent protein catabolic process"/>
    <property type="evidence" value="ECO:0007669"/>
    <property type="project" value="TreeGrafter"/>
</dbReference>
<dbReference type="EMBL" id="CAJVPI010000891">
    <property type="protein sequence ID" value="CAG8580326.1"/>
    <property type="molecule type" value="Genomic_DNA"/>
</dbReference>
<dbReference type="Proteomes" id="UP000789739">
    <property type="component" value="Unassembled WGS sequence"/>
</dbReference>
<dbReference type="InterPro" id="IPR006994">
    <property type="entry name" value="TCF25/Rqc1"/>
</dbReference>
<sequence>MSGRAYRKALKDKELEAEQGSSSNLDFEELDIERNETARNLFDLNMNSPAIRSKKKKKKKKSKGDQAATVKSEKGKARKQVDEMSVGELEKAIREITKELGPLSNNLVKTNESTKAKSDSLHNDSNISLLTIDAKMLDADAEMRRMFGSAVVDREIRGRNYSRTTKRMFLARPRDGWPPIDRVGYGLSMEFVEEKDGIQYFKITHSQRYRSVQEVFLDCIASHDPNTIAALVRDNPYHIDSLLQLSDICKMSGDHSVAGELVERTLYAFEKSFHPEFYISKGTVRLDYRHFENRSFFLALFRHAMFLSRRGCWQTAFGFTRFLLAMAPEDDPLSALVFIDFFGLKARQYSYVYTMANEWKAKKLYECPNFAYSRALAKFHLELQDDKDSVNEESSALLKLAIIYFPGIVLGLAKKCDITLNNDIVSHSYFQPLEDKSYLNLLYDLYVEQNSSLWAQSEVASWLTTTLDNLMPELSEYVSGQEGGSPTGRPVTLNEHMTIGECIRESFYSQEVPQNVCRFIIVSENNNLRGYLPSEISAMEIMLYDPLPPDDGDNQYDRYVLRSNSGVRTHRWQHFLMGQVRRLLNGAPGNAELNRLAERLNNHIIEHEGLFFDPPMDGIINPEARFGVPGAFPDVLPGAFPGDLDSSFPAEIPEALLDTFPNAFPDDVQ</sequence>
<proteinExistence type="predicted"/>
<dbReference type="PANTHER" id="PTHR22684">
    <property type="entry name" value="NULP1-RELATED"/>
    <property type="match status" value="1"/>
</dbReference>